<comment type="similarity">
    <text evidence="3">Belongs to the Ahb/Nir family.</text>
</comment>
<reference evidence="8 9" key="1">
    <citation type="submission" date="2018-04" db="EMBL/GenBank/DDBJ databases">
        <title>Halococcoides cellulosivorans gen. nov., sp. nov., an extremely halophilic cellulose-utilizing haloarchaeon from hypersaline lakes.</title>
        <authorList>
            <person name="Sorokin D.Y."/>
            <person name="Toshchakov S.V."/>
            <person name="Samarov N.I."/>
            <person name="Korzhenkov A."/>
            <person name="Kublanov I.V."/>
        </authorList>
    </citation>
    <scope>NUCLEOTIDE SEQUENCE [LARGE SCALE GENOMIC DNA]</scope>
    <source>
        <strain evidence="8 9">HArcel1</strain>
    </source>
</reference>
<evidence type="ECO:0000256" key="2">
    <source>
        <dbReference type="ARBA" id="ARBA00023444"/>
    </source>
</evidence>
<dbReference type="Proteomes" id="UP000244727">
    <property type="component" value="Chromosome"/>
</dbReference>
<dbReference type="GeneID" id="36512049"/>
<dbReference type="InterPro" id="IPR050684">
    <property type="entry name" value="HTH-Siroheme_Decarb"/>
</dbReference>
<evidence type="ECO:0000256" key="3">
    <source>
        <dbReference type="ARBA" id="ARBA00023457"/>
    </source>
</evidence>
<dbReference type="Pfam" id="PF17805">
    <property type="entry name" value="AsnC_trans_reg2"/>
    <property type="match status" value="2"/>
</dbReference>
<evidence type="ECO:0000313" key="8">
    <source>
        <dbReference type="EMBL" id="AWB27291.1"/>
    </source>
</evidence>
<sequence>MTDGLDRRDAAIVNAFQGGFPVTDRPFEVAADALAAGGVDLSGTALREHIADLVERGTLSRFGPLIDADAIGGRAELVAMAVPADRFDAVAEAVNAHEEVSHNYRRDHDTLTMWLVVSAADPDRIEGVTDAIEAETGLRTYRLPKLTEFHVGARFPVEGPFADGGLDLTDRNPGVAAHDGETLTADERELLLAIQDGLPIEADPYVAVADDIGAAPAWVRETIEAFRRAGVIRRIGAVPNHYALGYSENGMTVWDVPDDSVEEIGTALADLPFVTHCYERPRHDDVWPYNVFAMVHGRSEVEIDARLDRVRAVVAAHARIADDDWATLYSTEMLKKTGFSLADRTEAATNS</sequence>
<dbReference type="InterPro" id="IPR040523">
    <property type="entry name" value="AsnC_trans_reg2"/>
</dbReference>
<evidence type="ECO:0000256" key="4">
    <source>
        <dbReference type="ARBA" id="ARBA00023471"/>
    </source>
</evidence>
<comment type="catalytic activity">
    <reaction evidence="5">
        <text>siroheme + 2 H(+) = 12,18-didecarboxysiroheme + 2 CO2</text>
        <dbReference type="Rhea" id="RHEA:19093"/>
        <dbReference type="ChEBI" id="CHEBI:15378"/>
        <dbReference type="ChEBI" id="CHEBI:16526"/>
        <dbReference type="ChEBI" id="CHEBI:60052"/>
        <dbReference type="ChEBI" id="CHEBI:140497"/>
        <dbReference type="EC" id="4.1.1.111"/>
    </reaction>
</comment>
<gene>
    <name evidence="8" type="ORF">HARCEL1_06040</name>
</gene>
<keyword evidence="1" id="KW-0456">Lyase</keyword>
<dbReference type="EMBL" id="CP028858">
    <property type="protein sequence ID" value="AWB27291.1"/>
    <property type="molecule type" value="Genomic_DNA"/>
</dbReference>
<evidence type="ECO:0000256" key="5">
    <source>
        <dbReference type="ARBA" id="ARBA00048470"/>
    </source>
</evidence>
<dbReference type="PANTHER" id="PTHR43413">
    <property type="entry name" value="TRANSCRIPTIONAL REGULATOR, ASNC FAMILY"/>
    <property type="match status" value="1"/>
</dbReference>
<feature type="domain" description="Siroheme decarboxylase NirL-like HTH" evidence="7">
    <location>
        <begin position="187"/>
        <end position="233"/>
    </location>
</feature>
<dbReference type="PANTHER" id="PTHR43413:SF1">
    <property type="entry name" value="SIROHEME DECARBOXYLASE NIRL SUBUNIT"/>
    <property type="match status" value="1"/>
</dbReference>
<name>A0A2R4X0K3_9EURY</name>
<proteinExistence type="inferred from homology"/>
<dbReference type="GO" id="GO:0016829">
    <property type="term" value="F:lyase activity"/>
    <property type="evidence" value="ECO:0007669"/>
    <property type="project" value="UniProtKB-KW"/>
</dbReference>
<comment type="pathway">
    <text evidence="2">Porphyrin-containing compound metabolism.</text>
</comment>
<dbReference type="InterPro" id="IPR053953">
    <property type="entry name" value="NirdL-like_HTH"/>
</dbReference>
<dbReference type="Gene3D" id="3.30.70.3460">
    <property type="match status" value="2"/>
</dbReference>
<evidence type="ECO:0000313" key="9">
    <source>
        <dbReference type="Proteomes" id="UP000244727"/>
    </source>
</evidence>
<dbReference type="Pfam" id="PF22451">
    <property type="entry name" value="NirdL-like_HTH"/>
    <property type="match status" value="1"/>
</dbReference>
<organism evidence="8 9">
    <name type="scientific">Halococcoides cellulosivorans</name>
    <dbReference type="NCBI Taxonomy" id="1679096"/>
    <lineage>
        <taxon>Archaea</taxon>
        <taxon>Methanobacteriati</taxon>
        <taxon>Methanobacteriota</taxon>
        <taxon>Stenosarchaea group</taxon>
        <taxon>Halobacteria</taxon>
        <taxon>Halobacteriales</taxon>
        <taxon>Haloarculaceae</taxon>
        <taxon>Halococcoides</taxon>
    </lineage>
</organism>
<dbReference type="EC" id="4.1.1.111" evidence="4"/>
<feature type="domain" description="Siroheme decarboxylase AsnC-like ligand binding" evidence="6">
    <location>
        <begin position="75"/>
        <end position="149"/>
    </location>
</feature>
<evidence type="ECO:0000259" key="6">
    <source>
        <dbReference type="Pfam" id="PF17805"/>
    </source>
</evidence>
<protein>
    <recommendedName>
        <fullName evidence="4">siroheme decarboxylase</fullName>
        <ecNumber evidence="4">4.1.1.111</ecNumber>
    </recommendedName>
</protein>
<dbReference type="RefSeq" id="WP_108381660.1">
    <property type="nucleotide sequence ID" value="NZ_CP028858.1"/>
</dbReference>
<accession>A0A2R4X0K3</accession>
<evidence type="ECO:0000256" key="1">
    <source>
        <dbReference type="ARBA" id="ARBA00023239"/>
    </source>
</evidence>
<feature type="domain" description="Siroheme decarboxylase AsnC-like ligand binding" evidence="6">
    <location>
        <begin position="244"/>
        <end position="335"/>
    </location>
</feature>
<keyword evidence="9" id="KW-1185">Reference proteome</keyword>
<evidence type="ECO:0000259" key="7">
    <source>
        <dbReference type="Pfam" id="PF22451"/>
    </source>
</evidence>
<dbReference type="KEGG" id="harc:HARCEL1_06040"/>
<dbReference type="AlphaFoldDB" id="A0A2R4X0K3"/>